<feature type="transmembrane region" description="Helical" evidence="1">
    <location>
        <begin position="30"/>
        <end position="48"/>
    </location>
</feature>
<keyword evidence="1" id="KW-0472">Membrane</keyword>
<dbReference type="AlphaFoldDB" id="A0A5N6R8L3"/>
<dbReference type="PANTHER" id="PTHR33306">
    <property type="entry name" value="EXPRESSED PROTEIN-RELATED-RELATED"/>
    <property type="match status" value="1"/>
</dbReference>
<evidence type="ECO:0000256" key="1">
    <source>
        <dbReference type="SAM" id="Phobius"/>
    </source>
</evidence>
<dbReference type="PANTHER" id="PTHR33306:SF40">
    <property type="entry name" value="EXPRESSED PROTEIN"/>
    <property type="match status" value="1"/>
</dbReference>
<gene>
    <name evidence="2" type="ORF">FH972_013952</name>
</gene>
<keyword evidence="3" id="KW-1185">Reference proteome</keyword>
<dbReference type="EMBL" id="CM017325">
    <property type="protein sequence ID" value="KAE8057246.1"/>
    <property type="molecule type" value="Genomic_DNA"/>
</dbReference>
<sequence>MGWFLRERRGPAWKQGWTEQTLHSISPPPMPLLTIAGIMVLLLLLSSYTNYKSQMHQTIINFKFFLFLLPLLLIFVMHMITKYGRIVILAPITKIDAVHQAQSLPPMPWGLGLLLLLLVLMLSYQSYFHSKWWPPIWGSSYYAY</sequence>
<feature type="transmembrane region" description="Helical" evidence="1">
    <location>
        <begin position="60"/>
        <end position="80"/>
    </location>
</feature>
<protein>
    <submittedName>
        <fullName evidence="2">Uncharacterized protein</fullName>
    </submittedName>
</protein>
<evidence type="ECO:0000313" key="3">
    <source>
        <dbReference type="Proteomes" id="UP000327013"/>
    </source>
</evidence>
<organism evidence="2 3">
    <name type="scientific">Carpinus fangiana</name>
    <dbReference type="NCBI Taxonomy" id="176857"/>
    <lineage>
        <taxon>Eukaryota</taxon>
        <taxon>Viridiplantae</taxon>
        <taxon>Streptophyta</taxon>
        <taxon>Embryophyta</taxon>
        <taxon>Tracheophyta</taxon>
        <taxon>Spermatophyta</taxon>
        <taxon>Magnoliopsida</taxon>
        <taxon>eudicotyledons</taxon>
        <taxon>Gunneridae</taxon>
        <taxon>Pentapetalae</taxon>
        <taxon>rosids</taxon>
        <taxon>fabids</taxon>
        <taxon>Fagales</taxon>
        <taxon>Betulaceae</taxon>
        <taxon>Carpinus</taxon>
    </lineage>
</organism>
<proteinExistence type="predicted"/>
<accession>A0A5N6R8L3</accession>
<evidence type="ECO:0000313" key="2">
    <source>
        <dbReference type="EMBL" id="KAE8057246.1"/>
    </source>
</evidence>
<keyword evidence="1" id="KW-1133">Transmembrane helix</keyword>
<name>A0A5N6R8L3_9ROSI</name>
<dbReference type="OrthoDB" id="1935034at2759"/>
<reference evidence="2 3" key="1">
    <citation type="submission" date="2019-06" db="EMBL/GenBank/DDBJ databases">
        <title>A chromosomal-level reference genome of Carpinus fangiana (Coryloideae, Betulaceae).</title>
        <authorList>
            <person name="Yang X."/>
            <person name="Wang Z."/>
            <person name="Zhang L."/>
            <person name="Hao G."/>
            <person name="Liu J."/>
            <person name="Yang Y."/>
        </authorList>
    </citation>
    <scope>NUCLEOTIDE SEQUENCE [LARGE SCALE GENOMIC DNA]</scope>
    <source>
        <strain evidence="2">Cfa_2016G</strain>
        <tissue evidence="2">Leaf</tissue>
    </source>
</reference>
<dbReference type="Proteomes" id="UP000327013">
    <property type="component" value="Chromosome 5"/>
</dbReference>
<keyword evidence="1" id="KW-0812">Transmembrane</keyword>
<feature type="transmembrane region" description="Helical" evidence="1">
    <location>
        <begin position="107"/>
        <end position="124"/>
    </location>
</feature>